<reference evidence="1" key="1">
    <citation type="submission" date="2020-07" db="EMBL/GenBank/DDBJ databases">
        <title>Genome sequence and genetic diversity analysis of an under-domesticated orphan crop, white fonio (Digitaria exilis).</title>
        <authorList>
            <person name="Bennetzen J.L."/>
            <person name="Chen S."/>
            <person name="Ma X."/>
            <person name="Wang X."/>
            <person name="Yssel A.E.J."/>
            <person name="Chaluvadi S.R."/>
            <person name="Johnson M."/>
            <person name="Gangashetty P."/>
            <person name="Hamidou F."/>
            <person name="Sanogo M.D."/>
            <person name="Zwaenepoel A."/>
            <person name="Wallace J."/>
            <person name="Van De Peer Y."/>
            <person name="Van Deynze A."/>
        </authorList>
    </citation>
    <scope>NUCLEOTIDE SEQUENCE</scope>
    <source>
        <tissue evidence="1">Leaves</tissue>
    </source>
</reference>
<dbReference type="OrthoDB" id="684662at2759"/>
<evidence type="ECO:0000313" key="1">
    <source>
        <dbReference type="EMBL" id="KAF8670773.1"/>
    </source>
</evidence>
<protein>
    <submittedName>
        <fullName evidence="1">Uncharacterized protein</fullName>
    </submittedName>
</protein>
<accession>A0A835ATM1</accession>
<organism evidence="1 2">
    <name type="scientific">Digitaria exilis</name>
    <dbReference type="NCBI Taxonomy" id="1010633"/>
    <lineage>
        <taxon>Eukaryota</taxon>
        <taxon>Viridiplantae</taxon>
        <taxon>Streptophyta</taxon>
        <taxon>Embryophyta</taxon>
        <taxon>Tracheophyta</taxon>
        <taxon>Spermatophyta</taxon>
        <taxon>Magnoliopsida</taxon>
        <taxon>Liliopsida</taxon>
        <taxon>Poales</taxon>
        <taxon>Poaceae</taxon>
        <taxon>PACMAD clade</taxon>
        <taxon>Panicoideae</taxon>
        <taxon>Panicodae</taxon>
        <taxon>Paniceae</taxon>
        <taxon>Anthephorinae</taxon>
        <taxon>Digitaria</taxon>
    </lineage>
</organism>
<dbReference type="Proteomes" id="UP000636709">
    <property type="component" value="Unassembled WGS sequence"/>
</dbReference>
<proteinExistence type="predicted"/>
<dbReference type="AlphaFoldDB" id="A0A835ATM1"/>
<sequence>MSRFLRPAALAGAAAGSFFSAVSWGFSSLLPLSASPSSSPSTPVVPAVATGHLALVCAHPGLRELNAMLTPASFFVDATQTLLSCALRVQPIHPATLLYARDFFTSQILLVESVGHAGAGAAAADQADALYAMARLAAEPTGNTASRLYAAALCHVLGRHQDGAGWLRYAAVPNLSRFENKVLFAEGVLTCALGSAPRAVAGSKELVLSTTLELVEMSMWSFFKFGDLPERLQVWR</sequence>
<keyword evidence="2" id="KW-1185">Reference proteome</keyword>
<name>A0A835ATM1_9POAL</name>
<evidence type="ECO:0000313" key="2">
    <source>
        <dbReference type="Proteomes" id="UP000636709"/>
    </source>
</evidence>
<comment type="caution">
    <text evidence="1">The sequence shown here is derived from an EMBL/GenBank/DDBJ whole genome shotgun (WGS) entry which is preliminary data.</text>
</comment>
<dbReference type="EMBL" id="JACEFO010002250">
    <property type="protein sequence ID" value="KAF8670773.1"/>
    <property type="molecule type" value="Genomic_DNA"/>
</dbReference>
<gene>
    <name evidence="1" type="ORF">HU200_050443</name>
</gene>